<organism evidence="1 2">
    <name type="scientific">Apiospora phragmitis</name>
    <dbReference type="NCBI Taxonomy" id="2905665"/>
    <lineage>
        <taxon>Eukaryota</taxon>
        <taxon>Fungi</taxon>
        <taxon>Dikarya</taxon>
        <taxon>Ascomycota</taxon>
        <taxon>Pezizomycotina</taxon>
        <taxon>Sordariomycetes</taxon>
        <taxon>Xylariomycetidae</taxon>
        <taxon>Amphisphaeriales</taxon>
        <taxon>Apiosporaceae</taxon>
        <taxon>Apiospora</taxon>
    </lineage>
</organism>
<dbReference type="EMBL" id="JAQQWL010000005">
    <property type="protein sequence ID" value="KAK8073813.1"/>
    <property type="molecule type" value="Genomic_DNA"/>
</dbReference>
<evidence type="ECO:0000313" key="1">
    <source>
        <dbReference type="EMBL" id="KAK8073813.1"/>
    </source>
</evidence>
<evidence type="ECO:0000313" key="2">
    <source>
        <dbReference type="Proteomes" id="UP001480595"/>
    </source>
</evidence>
<name>A0ABR1VRD6_9PEZI</name>
<keyword evidence="2" id="KW-1185">Reference proteome</keyword>
<comment type="caution">
    <text evidence="1">The sequence shown here is derived from an EMBL/GenBank/DDBJ whole genome shotgun (WGS) entry which is preliminary data.</text>
</comment>
<gene>
    <name evidence="1" type="ORF">PG994_004712</name>
</gene>
<protein>
    <submittedName>
        <fullName evidence="1">Uncharacterized protein</fullName>
    </submittedName>
</protein>
<dbReference type="RefSeq" id="XP_066718288.1">
    <property type="nucleotide sequence ID" value="XM_066856121.1"/>
</dbReference>
<accession>A0ABR1VRD6</accession>
<reference evidence="1 2" key="1">
    <citation type="submission" date="2023-01" db="EMBL/GenBank/DDBJ databases">
        <title>Analysis of 21 Apiospora genomes using comparative genomics revels a genus with tremendous synthesis potential of carbohydrate active enzymes and secondary metabolites.</title>
        <authorList>
            <person name="Sorensen T."/>
        </authorList>
    </citation>
    <scope>NUCLEOTIDE SEQUENCE [LARGE SCALE GENOMIC DNA]</scope>
    <source>
        <strain evidence="1 2">CBS 135458</strain>
    </source>
</reference>
<proteinExistence type="predicted"/>
<dbReference type="Proteomes" id="UP001480595">
    <property type="component" value="Unassembled WGS sequence"/>
</dbReference>
<sequence length="168" mass="18651">MAAKIASYNFEPSPVNPWNGESAVDLYLGGALMDRFQESLVLSPPAGVVHSGHLLQDANDGPRELQILLRWERVPRRLFWPVLRRPLVAFPLLLCRHLLPLLLDSALRGCTLLAIGPKRRRREVPVRRSCGGVQAWSRDRRLPPPFIVVAGGCFVGPGPGLFGILELH</sequence>
<dbReference type="GeneID" id="92089184"/>